<evidence type="ECO:0000313" key="2">
    <source>
        <dbReference type="Proteomes" id="UP001172083"/>
    </source>
</evidence>
<evidence type="ECO:0008006" key="3">
    <source>
        <dbReference type="Google" id="ProtNLM"/>
    </source>
</evidence>
<protein>
    <recommendedName>
        <fullName evidence="3">Lipoprotein</fullName>
    </recommendedName>
</protein>
<comment type="caution">
    <text evidence="1">The sequence shown here is derived from an EMBL/GenBank/DDBJ whole genome shotgun (WGS) entry which is preliminary data.</text>
</comment>
<keyword evidence="2" id="KW-1185">Reference proteome</keyword>
<proteinExistence type="predicted"/>
<name>A0ABT8LE69_9BACT</name>
<dbReference type="RefSeq" id="WP_346761406.1">
    <property type="nucleotide sequence ID" value="NZ_JAUJEB010000007.1"/>
</dbReference>
<dbReference type="Proteomes" id="UP001172083">
    <property type="component" value="Unassembled WGS sequence"/>
</dbReference>
<sequence>MKSPVSIARQNGWKHLMLFYLILFAGCGDKQTATIVQAPEFQCIDSYLFTIDGIVAEFREHHNRSLKWVYFNDPRYDYNNFDMDCECPEYVIDEDDIHYLTFSLAGEKELQIVIHKYWVHLTGHDLQPDRYAFDKDNQFDSPQIHVSLRDKKNGTLYKSVKGRLHLTHFQFNKCITGKIEVSLENIDGVEITVTGAFSANYTGKINAPLPSGNE</sequence>
<evidence type="ECO:0000313" key="1">
    <source>
        <dbReference type="EMBL" id="MDN5216072.1"/>
    </source>
</evidence>
<reference evidence="1" key="1">
    <citation type="submission" date="2023-06" db="EMBL/GenBank/DDBJ databases">
        <title>Genomic of Agaribacillus aureum.</title>
        <authorList>
            <person name="Wang G."/>
        </authorList>
    </citation>
    <scope>NUCLEOTIDE SEQUENCE</scope>
    <source>
        <strain evidence="1">BMA12</strain>
    </source>
</reference>
<accession>A0ABT8LE69</accession>
<dbReference type="EMBL" id="JAUJEB010000007">
    <property type="protein sequence ID" value="MDN5216072.1"/>
    <property type="molecule type" value="Genomic_DNA"/>
</dbReference>
<dbReference type="PROSITE" id="PS51257">
    <property type="entry name" value="PROKAR_LIPOPROTEIN"/>
    <property type="match status" value="1"/>
</dbReference>
<gene>
    <name evidence="1" type="ORF">QQ020_28595</name>
</gene>
<organism evidence="1 2">
    <name type="scientific">Agaribacillus aureus</name>
    <dbReference type="NCBI Taxonomy" id="3051825"/>
    <lineage>
        <taxon>Bacteria</taxon>
        <taxon>Pseudomonadati</taxon>
        <taxon>Bacteroidota</taxon>
        <taxon>Cytophagia</taxon>
        <taxon>Cytophagales</taxon>
        <taxon>Splendidivirgaceae</taxon>
        <taxon>Agaribacillus</taxon>
    </lineage>
</organism>